<protein>
    <recommendedName>
        <fullName evidence="3">F-box domain-containing protein</fullName>
    </recommendedName>
</protein>
<organism evidence="1 2">
    <name type="scientific">Aspergillus minisclerotigenes</name>
    <dbReference type="NCBI Taxonomy" id="656917"/>
    <lineage>
        <taxon>Eukaryota</taxon>
        <taxon>Fungi</taxon>
        <taxon>Dikarya</taxon>
        <taxon>Ascomycota</taxon>
        <taxon>Pezizomycotina</taxon>
        <taxon>Eurotiomycetes</taxon>
        <taxon>Eurotiomycetidae</taxon>
        <taxon>Eurotiales</taxon>
        <taxon>Aspergillaceae</taxon>
        <taxon>Aspergillus</taxon>
        <taxon>Aspergillus subgen. Circumdati</taxon>
    </lineage>
</organism>
<proteinExistence type="predicted"/>
<evidence type="ECO:0000313" key="1">
    <source>
        <dbReference type="EMBL" id="KAB8277882.1"/>
    </source>
</evidence>
<keyword evidence="2" id="KW-1185">Reference proteome</keyword>
<name>A0A5N6JG94_9EURO</name>
<accession>A0A5N6JG94</accession>
<dbReference type="Proteomes" id="UP000326289">
    <property type="component" value="Unassembled WGS sequence"/>
</dbReference>
<dbReference type="EMBL" id="ML732770">
    <property type="protein sequence ID" value="KAB8277882.1"/>
    <property type="molecule type" value="Genomic_DNA"/>
</dbReference>
<reference evidence="1 2" key="1">
    <citation type="submission" date="2019-04" db="EMBL/GenBank/DDBJ databases">
        <title>Fungal friends and foes A comparative genomics study of 23 Aspergillus species from section Flavi.</title>
        <authorList>
            <consortium name="DOE Joint Genome Institute"/>
            <person name="Kjaerbolling I."/>
            <person name="Vesth T.C."/>
            <person name="Frisvad J.C."/>
            <person name="Nybo J.L."/>
            <person name="Theobald S."/>
            <person name="Kildgaard S."/>
            <person name="Petersen T.I."/>
            <person name="Kuo A."/>
            <person name="Sato A."/>
            <person name="Lyhne E.K."/>
            <person name="Kogle M.E."/>
            <person name="Wiebenga A."/>
            <person name="Kun R.S."/>
            <person name="Lubbers R.J."/>
            <person name="Makela M.R."/>
            <person name="Barry K."/>
            <person name="Chovatia M."/>
            <person name="Clum A."/>
            <person name="Daum C."/>
            <person name="Haridas S."/>
            <person name="He G."/>
            <person name="LaButti K."/>
            <person name="Lipzen A."/>
            <person name="Mondo S."/>
            <person name="Pangilinan J."/>
            <person name="Riley R."/>
            <person name="Salamov A."/>
            <person name="Simmons B.A."/>
            <person name="Magnuson J.K."/>
            <person name="Henrissat B."/>
            <person name="Mortensen U.H."/>
            <person name="Larsen T.O."/>
            <person name="De vries R.P."/>
            <person name="Grigoriev I.V."/>
            <person name="Machida M."/>
            <person name="Baker S.E."/>
            <person name="Andersen M.R."/>
        </authorList>
    </citation>
    <scope>NUCLEOTIDE SEQUENCE [LARGE SCALE GENOMIC DNA]</scope>
    <source>
        <strain evidence="1 2">CBS 117635</strain>
    </source>
</reference>
<sequence>MDILPNELILLIGKYIEGDIFTKLALSKCSRRLQWLFDPPMVYSSLHISSVGARDFRLIQNLLNRPDLARLVQHAYFLFTWSFRPDTRYMTEPWNPRWDSMIEPIVDDICESEIEKVRWRRELRECCDEAWLGVLLTRLDYLKSITFACGDERGLMNSILKKAALRQRPFSTTAPFPCCRRSPSKFTLCNGLVYLPAVRTIEAIETFEYLSDEMDLISSNFPDLKNYTCPITEIVVSPAYNCRGIRDWVATCTKLERLKIDIGMVLDIPSSYVFDPIDFRRCLDPCKETLKALSIGFDNSYGRFSATYRTLEVRHHLGRDDLPFGSFKELIVLEHLSMRHANLMRLRGVNIRDSYDAAPQCLVDLLPTSLKSLEITDVVQAFILGLISELRLLVRQHTTIIPQFKRIVLHLQERQLELAMFLIDDLKSECERLGVRLMIIGRSI</sequence>
<gene>
    <name evidence="1" type="ORF">BDV30DRAFT_234293</name>
</gene>
<dbReference type="AlphaFoldDB" id="A0A5N6JG94"/>
<evidence type="ECO:0008006" key="3">
    <source>
        <dbReference type="Google" id="ProtNLM"/>
    </source>
</evidence>
<evidence type="ECO:0000313" key="2">
    <source>
        <dbReference type="Proteomes" id="UP000326289"/>
    </source>
</evidence>